<evidence type="ECO:0000256" key="5">
    <source>
        <dbReference type="ARBA" id="ARBA00022741"/>
    </source>
</evidence>
<evidence type="ECO:0000313" key="14">
    <source>
        <dbReference type="Proteomes" id="UP000789833"/>
    </source>
</evidence>
<dbReference type="Pfam" id="PF00512">
    <property type="entry name" value="HisKA"/>
    <property type="match status" value="1"/>
</dbReference>
<dbReference type="PROSITE" id="PS50112">
    <property type="entry name" value="PAS"/>
    <property type="match status" value="1"/>
</dbReference>
<gene>
    <name evidence="13" type="primary">sasA_14</name>
    <name evidence="13" type="ORF">BACCIP111883_03752</name>
</gene>
<dbReference type="CDD" id="cd00082">
    <property type="entry name" value="HisKA"/>
    <property type="match status" value="1"/>
</dbReference>
<dbReference type="InterPro" id="IPR035965">
    <property type="entry name" value="PAS-like_dom_sf"/>
</dbReference>
<dbReference type="Gene3D" id="3.30.565.10">
    <property type="entry name" value="Histidine kinase-like ATPase, C-terminal domain"/>
    <property type="match status" value="1"/>
</dbReference>
<dbReference type="InterPro" id="IPR005467">
    <property type="entry name" value="His_kinase_dom"/>
</dbReference>
<dbReference type="Proteomes" id="UP000789833">
    <property type="component" value="Unassembled WGS sequence"/>
</dbReference>
<feature type="transmembrane region" description="Helical" evidence="9">
    <location>
        <begin position="65"/>
        <end position="81"/>
    </location>
</feature>
<dbReference type="SUPFAM" id="SSF55785">
    <property type="entry name" value="PYP-like sensor domain (PAS domain)"/>
    <property type="match status" value="1"/>
</dbReference>
<comment type="catalytic activity">
    <reaction evidence="1">
        <text>ATP + protein L-histidine = ADP + protein N-phospho-L-histidine.</text>
        <dbReference type="EC" id="2.7.13.3"/>
    </reaction>
</comment>
<dbReference type="Pfam" id="PF02518">
    <property type="entry name" value="HATPase_c"/>
    <property type="match status" value="1"/>
</dbReference>
<name>A0ABM8YSZ4_9BACI</name>
<evidence type="ECO:0000313" key="13">
    <source>
        <dbReference type="EMBL" id="CAG9622957.1"/>
    </source>
</evidence>
<evidence type="ECO:0000256" key="8">
    <source>
        <dbReference type="ARBA" id="ARBA00023012"/>
    </source>
</evidence>
<evidence type="ECO:0000256" key="2">
    <source>
        <dbReference type="ARBA" id="ARBA00012438"/>
    </source>
</evidence>
<comment type="caution">
    <text evidence="13">The sequence shown here is derived from an EMBL/GenBank/DDBJ whole genome shotgun (WGS) entry which is preliminary data.</text>
</comment>
<dbReference type="InterPro" id="IPR036890">
    <property type="entry name" value="HATPase_C_sf"/>
</dbReference>
<keyword evidence="5" id="KW-0547">Nucleotide-binding</keyword>
<dbReference type="GO" id="GO:0016740">
    <property type="term" value="F:transferase activity"/>
    <property type="evidence" value="ECO:0007669"/>
    <property type="project" value="UniProtKB-KW"/>
</dbReference>
<dbReference type="PRINTS" id="PR00344">
    <property type="entry name" value="BCTRLSENSOR"/>
</dbReference>
<dbReference type="PROSITE" id="PS50113">
    <property type="entry name" value="PAC"/>
    <property type="match status" value="1"/>
</dbReference>
<dbReference type="PANTHER" id="PTHR43065">
    <property type="entry name" value="SENSOR HISTIDINE KINASE"/>
    <property type="match status" value="1"/>
</dbReference>
<dbReference type="InterPro" id="IPR003661">
    <property type="entry name" value="HisK_dim/P_dom"/>
</dbReference>
<accession>A0ABM8YSZ4</accession>
<dbReference type="InterPro" id="IPR004358">
    <property type="entry name" value="Sig_transdc_His_kin-like_C"/>
</dbReference>
<dbReference type="EMBL" id="CAKJTJ010000031">
    <property type="protein sequence ID" value="CAG9622957.1"/>
    <property type="molecule type" value="Genomic_DNA"/>
</dbReference>
<dbReference type="InterPro" id="IPR000014">
    <property type="entry name" value="PAS"/>
</dbReference>
<feature type="domain" description="PAS" evidence="11">
    <location>
        <begin position="207"/>
        <end position="252"/>
    </location>
</feature>
<evidence type="ECO:0000259" key="12">
    <source>
        <dbReference type="PROSITE" id="PS50113"/>
    </source>
</evidence>
<dbReference type="SMART" id="SM00388">
    <property type="entry name" value="HisKA"/>
    <property type="match status" value="1"/>
</dbReference>
<keyword evidence="4 13" id="KW-0808">Transferase</keyword>
<evidence type="ECO:0000259" key="10">
    <source>
        <dbReference type="PROSITE" id="PS50109"/>
    </source>
</evidence>
<dbReference type="SMART" id="SM00091">
    <property type="entry name" value="PAS"/>
    <property type="match status" value="1"/>
</dbReference>
<dbReference type="PROSITE" id="PS50109">
    <property type="entry name" value="HIS_KIN"/>
    <property type="match status" value="1"/>
</dbReference>
<feature type="domain" description="Histidine kinase" evidence="10">
    <location>
        <begin position="343"/>
        <end position="546"/>
    </location>
</feature>
<sequence>MYFIKDKLLQLFGNVQKAWKLEKKLNKEQLPLIQKKNKILLAVSFTLITLGLFTNLFIFPEILPVLLMTLGLGLSIAIFFGKRPHLAKEGMYTIVCLSFLPFWVIAYMDKDVINFFFLIMPLIMSSLYNRLMPILITSFLTCISYIYFYFFYYEDVFYNHLFIDVYYFLLFSIFVTVFLLFSTRLTGTMLLRAEEKEKRTSQELLSTKEYLEAYFNNTTDAIGVYDLKGKLLKANSSYERMFEVDSKKYIGKKTDFLSFTAAKALKIFLSKMSNHKQLSFEILIPTLSGEQIDLNNTVTPVKNEAGYVIALIFLMKDITDKKRTEEALMQSEKLSVIGELAAGVAHEIRNPVTVLKGFVQLLSRDTKEKEFYLIMDKELERINQITNEFMALAKPQAIKIKKENIKDLIKEVCVFLESEAFIQQVVMEVVYLEEDIRIDCEANQIKQVLINIIKNGMEAMPDGGKIKIQYYLEAGNVYLSVMDEGHGIAKEMLENVGKPFFTTKGQGTGLGLMVSMKIIENHGGNLTIHSEEYNGTTIIISLPYLSEAK</sequence>
<feature type="transmembrane region" description="Helical" evidence="9">
    <location>
        <begin position="135"/>
        <end position="153"/>
    </location>
</feature>
<dbReference type="SMART" id="SM00387">
    <property type="entry name" value="HATPase_c"/>
    <property type="match status" value="1"/>
</dbReference>
<dbReference type="InterPro" id="IPR003594">
    <property type="entry name" value="HATPase_dom"/>
</dbReference>
<keyword evidence="8" id="KW-0902">Two-component regulatory system</keyword>
<feature type="transmembrane region" description="Helical" evidence="9">
    <location>
        <begin position="39"/>
        <end position="59"/>
    </location>
</feature>
<reference evidence="13 14" key="1">
    <citation type="submission" date="2021-10" db="EMBL/GenBank/DDBJ databases">
        <authorList>
            <person name="Criscuolo A."/>
        </authorList>
    </citation>
    <scope>NUCLEOTIDE SEQUENCE [LARGE SCALE GENOMIC DNA]</scope>
    <source>
        <strain evidence="14">CIP 111883</strain>
    </source>
</reference>
<dbReference type="Gene3D" id="3.30.450.20">
    <property type="entry name" value="PAS domain"/>
    <property type="match status" value="1"/>
</dbReference>
<keyword evidence="3" id="KW-0597">Phosphoprotein</keyword>
<dbReference type="Gene3D" id="1.10.287.130">
    <property type="match status" value="1"/>
</dbReference>
<keyword evidence="9" id="KW-0472">Membrane</keyword>
<dbReference type="SUPFAM" id="SSF55874">
    <property type="entry name" value="ATPase domain of HSP90 chaperone/DNA topoisomerase II/histidine kinase"/>
    <property type="match status" value="1"/>
</dbReference>
<dbReference type="CDD" id="cd00075">
    <property type="entry name" value="HATPase"/>
    <property type="match status" value="1"/>
</dbReference>
<evidence type="ECO:0000256" key="4">
    <source>
        <dbReference type="ARBA" id="ARBA00022679"/>
    </source>
</evidence>
<keyword evidence="9" id="KW-1133">Transmembrane helix</keyword>
<dbReference type="InterPro" id="IPR000700">
    <property type="entry name" value="PAS-assoc_C"/>
</dbReference>
<dbReference type="NCBIfam" id="TIGR00229">
    <property type="entry name" value="sensory_box"/>
    <property type="match status" value="1"/>
</dbReference>
<feature type="transmembrane region" description="Helical" evidence="9">
    <location>
        <begin position="90"/>
        <end position="106"/>
    </location>
</feature>
<keyword evidence="14" id="KW-1185">Reference proteome</keyword>
<dbReference type="PANTHER" id="PTHR43065:SF34">
    <property type="entry name" value="SPORULATION KINASE A"/>
    <property type="match status" value="1"/>
</dbReference>
<keyword evidence="7" id="KW-0067">ATP-binding</keyword>
<feature type="transmembrane region" description="Helical" evidence="9">
    <location>
        <begin position="165"/>
        <end position="182"/>
    </location>
</feature>
<evidence type="ECO:0000256" key="7">
    <source>
        <dbReference type="ARBA" id="ARBA00022840"/>
    </source>
</evidence>
<evidence type="ECO:0000256" key="1">
    <source>
        <dbReference type="ARBA" id="ARBA00000085"/>
    </source>
</evidence>
<dbReference type="InterPro" id="IPR013656">
    <property type="entry name" value="PAS_4"/>
</dbReference>
<proteinExistence type="predicted"/>
<dbReference type="SUPFAM" id="SSF47384">
    <property type="entry name" value="Homodimeric domain of signal transducing histidine kinase"/>
    <property type="match status" value="1"/>
</dbReference>
<dbReference type="RefSeq" id="WP_230503954.1">
    <property type="nucleotide sequence ID" value="NZ_CAKJTJ010000031.1"/>
</dbReference>
<dbReference type="EC" id="2.7.13.3" evidence="2"/>
<keyword evidence="6" id="KW-0418">Kinase</keyword>
<evidence type="ECO:0000256" key="3">
    <source>
        <dbReference type="ARBA" id="ARBA00022553"/>
    </source>
</evidence>
<dbReference type="InterPro" id="IPR036097">
    <property type="entry name" value="HisK_dim/P_sf"/>
</dbReference>
<protein>
    <recommendedName>
        <fullName evidence="2">histidine kinase</fullName>
        <ecNumber evidence="2">2.7.13.3</ecNumber>
    </recommendedName>
</protein>
<keyword evidence="9" id="KW-0812">Transmembrane</keyword>
<evidence type="ECO:0000256" key="9">
    <source>
        <dbReference type="SAM" id="Phobius"/>
    </source>
</evidence>
<organism evidence="13 14">
    <name type="scientific">Sutcliffiella rhizosphaerae</name>
    <dbReference type="NCBI Taxonomy" id="2880967"/>
    <lineage>
        <taxon>Bacteria</taxon>
        <taxon>Bacillati</taxon>
        <taxon>Bacillota</taxon>
        <taxon>Bacilli</taxon>
        <taxon>Bacillales</taxon>
        <taxon>Bacillaceae</taxon>
        <taxon>Sutcliffiella</taxon>
    </lineage>
</organism>
<dbReference type="Pfam" id="PF08448">
    <property type="entry name" value="PAS_4"/>
    <property type="match status" value="1"/>
</dbReference>
<feature type="domain" description="PAC" evidence="12">
    <location>
        <begin position="278"/>
        <end position="330"/>
    </location>
</feature>
<evidence type="ECO:0000256" key="6">
    <source>
        <dbReference type="ARBA" id="ARBA00022777"/>
    </source>
</evidence>
<evidence type="ECO:0000259" key="11">
    <source>
        <dbReference type="PROSITE" id="PS50112"/>
    </source>
</evidence>
<dbReference type="CDD" id="cd00130">
    <property type="entry name" value="PAS"/>
    <property type="match status" value="1"/>
</dbReference>